<sequence>MLSMFCRTPVVSRTLQQQGSRAFTNTAYRALPHRKDNLTADEQTEQKNFDDNQARLEEMEHSRTKDVDYTHQRSEAELRKTGEDAQVEQNRPDDGVY</sequence>
<feature type="region of interest" description="Disordered" evidence="1">
    <location>
        <begin position="58"/>
        <end position="97"/>
    </location>
</feature>
<dbReference type="AlphaFoldDB" id="A0A1Q3A550"/>
<dbReference type="OrthoDB" id="4034641at2759"/>
<dbReference type="EMBL" id="BDGX01000030">
    <property type="protein sequence ID" value="GAV50854.1"/>
    <property type="molecule type" value="Genomic_DNA"/>
</dbReference>
<organism evidence="2 3">
    <name type="scientific">Zygosaccharomyces rouxii</name>
    <dbReference type="NCBI Taxonomy" id="4956"/>
    <lineage>
        <taxon>Eukaryota</taxon>
        <taxon>Fungi</taxon>
        <taxon>Dikarya</taxon>
        <taxon>Ascomycota</taxon>
        <taxon>Saccharomycotina</taxon>
        <taxon>Saccharomycetes</taxon>
        <taxon>Saccharomycetales</taxon>
        <taxon>Saccharomycetaceae</taxon>
        <taxon>Zygosaccharomyces</taxon>
    </lineage>
</organism>
<dbReference type="Proteomes" id="UP000187013">
    <property type="component" value="Unassembled WGS sequence"/>
</dbReference>
<evidence type="ECO:0000313" key="2">
    <source>
        <dbReference type="EMBL" id="GAV50854.1"/>
    </source>
</evidence>
<reference evidence="2 3" key="1">
    <citation type="submission" date="2016-08" db="EMBL/GenBank/DDBJ databases">
        <title>Draft genome sequence of allopolyploid Zygosaccharomyces rouxii.</title>
        <authorList>
            <person name="Watanabe J."/>
            <person name="Uehara K."/>
            <person name="Mogi Y."/>
            <person name="Tsukioka Y."/>
        </authorList>
    </citation>
    <scope>NUCLEOTIDE SEQUENCE [LARGE SCALE GENOMIC DNA]</scope>
    <source>
        <strain evidence="2 3">NBRC 110957</strain>
    </source>
</reference>
<gene>
    <name evidence="2" type="ORF">ZYGR_0AD00370</name>
</gene>
<evidence type="ECO:0000313" key="3">
    <source>
        <dbReference type="Proteomes" id="UP000187013"/>
    </source>
</evidence>
<protein>
    <submittedName>
        <fullName evidence="2">Uncharacterized protein</fullName>
    </submittedName>
</protein>
<accession>A0A1Q3A550</accession>
<comment type="caution">
    <text evidence="2">The sequence shown here is derived from an EMBL/GenBank/DDBJ whole genome shotgun (WGS) entry which is preliminary data.</text>
</comment>
<name>A0A1Q3A550_ZYGRO</name>
<proteinExistence type="predicted"/>
<evidence type="ECO:0000256" key="1">
    <source>
        <dbReference type="SAM" id="MobiDB-lite"/>
    </source>
</evidence>
<feature type="compositionally biased region" description="Basic and acidic residues" evidence="1">
    <location>
        <begin position="58"/>
        <end position="83"/>
    </location>
</feature>